<protein>
    <submittedName>
        <fullName evidence="11">FtsQ-type POTRA domain-containing protein</fullName>
    </submittedName>
</protein>
<feature type="transmembrane region" description="Helical" evidence="9">
    <location>
        <begin position="6"/>
        <end position="25"/>
    </location>
</feature>
<evidence type="ECO:0000256" key="6">
    <source>
        <dbReference type="ARBA" id="ARBA00022989"/>
    </source>
</evidence>
<dbReference type="Gene3D" id="3.10.20.310">
    <property type="entry name" value="membrane protein fhac"/>
    <property type="match status" value="1"/>
</dbReference>
<keyword evidence="6 9" id="KW-1133">Transmembrane helix</keyword>
<keyword evidence="4" id="KW-0132">Cell division</keyword>
<dbReference type="InterPro" id="IPR034746">
    <property type="entry name" value="POTRA"/>
</dbReference>
<dbReference type="InterPro" id="IPR013685">
    <property type="entry name" value="POTRA_FtsQ_type"/>
</dbReference>
<keyword evidence="2" id="KW-1003">Cell membrane</keyword>
<evidence type="ECO:0000256" key="1">
    <source>
        <dbReference type="ARBA" id="ARBA00004370"/>
    </source>
</evidence>
<evidence type="ECO:0000256" key="2">
    <source>
        <dbReference type="ARBA" id="ARBA00022475"/>
    </source>
</evidence>
<keyword evidence="5 9" id="KW-0812">Transmembrane</keyword>
<evidence type="ECO:0000256" key="9">
    <source>
        <dbReference type="SAM" id="Phobius"/>
    </source>
</evidence>
<dbReference type="PANTHER" id="PTHR35851:SF1">
    <property type="entry name" value="CELL DIVISION PROTEIN FTSQ"/>
    <property type="match status" value="1"/>
</dbReference>
<proteinExistence type="predicted"/>
<accession>A0A9D5K0A9</accession>
<dbReference type="Pfam" id="PF08478">
    <property type="entry name" value="POTRA_1"/>
    <property type="match status" value="1"/>
</dbReference>
<keyword evidence="3" id="KW-0997">Cell inner membrane</keyword>
<dbReference type="AlphaFoldDB" id="A0A9D5K0A9"/>
<dbReference type="GO" id="GO:0016020">
    <property type="term" value="C:membrane"/>
    <property type="evidence" value="ECO:0007669"/>
    <property type="project" value="UniProtKB-SubCell"/>
</dbReference>
<keyword evidence="8" id="KW-0131">Cell cycle</keyword>
<dbReference type="Pfam" id="PF03799">
    <property type="entry name" value="FtsQ_DivIB_C"/>
    <property type="match status" value="1"/>
</dbReference>
<reference evidence="11" key="1">
    <citation type="submission" date="2019-11" db="EMBL/GenBank/DDBJ databases">
        <title>Microbial mats filling the niche in hypersaline microbial mats.</title>
        <authorList>
            <person name="Wong H.L."/>
            <person name="Macleod F.I."/>
            <person name="White R.A. III"/>
            <person name="Burns B.P."/>
        </authorList>
    </citation>
    <scope>NUCLEOTIDE SEQUENCE</scope>
    <source>
        <strain evidence="11">Rbin_158</strain>
    </source>
</reference>
<gene>
    <name evidence="11" type="ORF">GF339_23665</name>
</gene>
<dbReference type="InterPro" id="IPR005548">
    <property type="entry name" value="Cell_div_FtsQ/DivIB_C"/>
</dbReference>
<keyword evidence="7 9" id="KW-0472">Membrane</keyword>
<evidence type="ECO:0000259" key="10">
    <source>
        <dbReference type="PROSITE" id="PS51779"/>
    </source>
</evidence>
<organism evidence="11 12">
    <name type="scientific">candidate division KSB3 bacterium</name>
    <dbReference type="NCBI Taxonomy" id="2044937"/>
    <lineage>
        <taxon>Bacteria</taxon>
        <taxon>candidate division KSB3</taxon>
    </lineage>
</organism>
<evidence type="ECO:0000256" key="8">
    <source>
        <dbReference type="ARBA" id="ARBA00023306"/>
    </source>
</evidence>
<evidence type="ECO:0000256" key="4">
    <source>
        <dbReference type="ARBA" id="ARBA00022618"/>
    </source>
</evidence>
<comment type="subcellular location">
    <subcellularLocation>
        <location evidence="1">Membrane</location>
    </subcellularLocation>
</comment>
<evidence type="ECO:0000256" key="7">
    <source>
        <dbReference type="ARBA" id="ARBA00023136"/>
    </source>
</evidence>
<dbReference type="Proteomes" id="UP000649604">
    <property type="component" value="Unassembled WGS sequence"/>
</dbReference>
<sequence length="238" mass="26959">MVKKILPGLGIIALLVVSGGLLFYMQSSPRFEIARVGIRGHSHLTPEMIVNRLNLQPHTNIFQVRLDLLEKQLEALTWIKRAQVYRNFPNKLSIAITERTPFALVKLDELHLVDREGVVLGALTSGDALHLPILTGSLVEQIAMDRTNPQLGEALHEIAALLNSSTPWLTNIRKIEIECLENVTFFPHDQSPEIRMSLRNYQDNLPRLEQIASDLPEENIASIDLRFDRRIVVTPKKI</sequence>
<dbReference type="PANTHER" id="PTHR35851">
    <property type="entry name" value="CELL DIVISION PROTEIN FTSQ"/>
    <property type="match status" value="1"/>
</dbReference>
<evidence type="ECO:0000313" key="12">
    <source>
        <dbReference type="Proteomes" id="UP000649604"/>
    </source>
</evidence>
<evidence type="ECO:0000313" key="11">
    <source>
        <dbReference type="EMBL" id="MBD3327602.1"/>
    </source>
</evidence>
<evidence type="ECO:0000256" key="5">
    <source>
        <dbReference type="ARBA" id="ARBA00022692"/>
    </source>
</evidence>
<name>A0A9D5K0A9_9BACT</name>
<comment type="caution">
    <text evidence="11">The sequence shown here is derived from an EMBL/GenBank/DDBJ whole genome shotgun (WGS) entry which is preliminary data.</text>
</comment>
<dbReference type="GO" id="GO:0090529">
    <property type="term" value="P:cell septum assembly"/>
    <property type="evidence" value="ECO:0007669"/>
    <property type="project" value="InterPro"/>
</dbReference>
<evidence type="ECO:0000256" key="3">
    <source>
        <dbReference type="ARBA" id="ARBA00022519"/>
    </source>
</evidence>
<dbReference type="InterPro" id="IPR026579">
    <property type="entry name" value="FtsQ"/>
</dbReference>
<dbReference type="PROSITE" id="PS51779">
    <property type="entry name" value="POTRA"/>
    <property type="match status" value="1"/>
</dbReference>
<feature type="domain" description="POTRA" evidence="10">
    <location>
        <begin position="31"/>
        <end position="99"/>
    </location>
</feature>
<dbReference type="EMBL" id="WJJP01000762">
    <property type="protein sequence ID" value="MBD3327602.1"/>
    <property type="molecule type" value="Genomic_DNA"/>
</dbReference>